<dbReference type="Gene3D" id="3.90.76.10">
    <property type="entry name" value="Dipeptide-binding Protein, Domain 1"/>
    <property type="match status" value="1"/>
</dbReference>
<dbReference type="PROSITE" id="PS51318">
    <property type="entry name" value="TAT"/>
    <property type="match status" value="1"/>
</dbReference>
<feature type="signal peptide" evidence="5">
    <location>
        <begin position="1"/>
        <end position="33"/>
    </location>
</feature>
<dbReference type="EMBL" id="CP139781">
    <property type="protein sequence ID" value="WRQ86450.1"/>
    <property type="molecule type" value="Genomic_DNA"/>
</dbReference>
<gene>
    <name evidence="7" type="ORF">K1X11_016665</name>
</gene>
<comment type="similarity">
    <text evidence="2">Belongs to the bacterial solute-binding protein 5 family.</text>
</comment>
<evidence type="ECO:0000256" key="4">
    <source>
        <dbReference type="ARBA" id="ARBA00022729"/>
    </source>
</evidence>
<name>A0ABZ1C516_9BACT</name>
<proteinExistence type="inferred from homology"/>
<dbReference type="Gene3D" id="3.10.105.10">
    <property type="entry name" value="Dipeptide-binding Protein, Domain 3"/>
    <property type="match status" value="1"/>
</dbReference>
<organism evidence="7 8">
    <name type="scientific">Actomonas aquatica</name>
    <dbReference type="NCBI Taxonomy" id="2866162"/>
    <lineage>
        <taxon>Bacteria</taxon>
        <taxon>Pseudomonadati</taxon>
        <taxon>Verrucomicrobiota</taxon>
        <taxon>Opitutia</taxon>
        <taxon>Opitutales</taxon>
        <taxon>Opitutaceae</taxon>
        <taxon>Actomonas</taxon>
    </lineage>
</organism>
<evidence type="ECO:0000256" key="3">
    <source>
        <dbReference type="ARBA" id="ARBA00022448"/>
    </source>
</evidence>
<reference evidence="7 8" key="1">
    <citation type="submission" date="2023-12" db="EMBL/GenBank/DDBJ databases">
        <title>Description of an unclassified Opitutus bacterium of Verrucomicrobiota.</title>
        <authorList>
            <person name="Zhang D.-F."/>
        </authorList>
    </citation>
    <scope>NUCLEOTIDE SEQUENCE [LARGE SCALE GENOMIC DNA]</scope>
    <source>
        <strain evidence="7 8">WL0086</strain>
    </source>
</reference>
<dbReference type="InterPro" id="IPR006311">
    <property type="entry name" value="TAT_signal"/>
</dbReference>
<accession>A0ABZ1C516</accession>
<sequence length="542" mass="60368">MPSPSLPTRGLLTGLGLLAVACALTACSRTAPADTARAENQILISVGLEPSSLDPHRNTGSSESSIISALWDPLVDWNADISAVEPAAAQSWEISPDGRTYTFHLDPRNRWSNGDPVTAQQWVESLIRFVTPSLAAELAVKAYPIVGVEDYFNGRTTDPSTLGIHAPDDHTLVLTLREPTAGFLGMLTAYPWLPVHFPSVRAAGDPYSLSTNFTRPGELVTNGPYKLTDWRPNQYVEVTRNPHYPREVEADSIRFFAIDSLDAEERAFRTGQLHLTNGVPSHKIAIYREANDPALRITPRVATSYISFNTTRPPFDDVRVRQAFSLALDRRQLADAVIRTGAPPSYAFVGPVPGHTPGTVLTESVTEARRLLAEAGYPDGAGFPSVEYLYNTNERNRQIGEAIQQMWKVNLGVDVTLHNQEWKVFLDSRQQQAFDLARGSWLPWTPEPIELYELMKGDSGTNNSGWVHADYDALYEEARRTVDPAAREALYHQMDAILAEEMPVIPYAYYAVTRLVDPRIDNWRQNILELTPWRLVGFKTTD</sequence>
<keyword evidence="8" id="KW-1185">Reference proteome</keyword>
<dbReference type="RefSeq" id="WP_221031372.1">
    <property type="nucleotide sequence ID" value="NZ_CP139781.1"/>
</dbReference>
<dbReference type="PANTHER" id="PTHR30290:SF10">
    <property type="entry name" value="PERIPLASMIC OLIGOPEPTIDE-BINDING PROTEIN-RELATED"/>
    <property type="match status" value="1"/>
</dbReference>
<dbReference type="InterPro" id="IPR039424">
    <property type="entry name" value="SBP_5"/>
</dbReference>
<keyword evidence="4 5" id="KW-0732">Signal</keyword>
<dbReference type="PIRSF" id="PIRSF002741">
    <property type="entry name" value="MppA"/>
    <property type="match status" value="1"/>
</dbReference>
<feature type="domain" description="Solute-binding protein family 5" evidence="6">
    <location>
        <begin position="84"/>
        <end position="462"/>
    </location>
</feature>
<evidence type="ECO:0000256" key="5">
    <source>
        <dbReference type="SAM" id="SignalP"/>
    </source>
</evidence>
<protein>
    <submittedName>
        <fullName evidence="7">Peptide ABC transporter substrate-binding protein</fullName>
    </submittedName>
</protein>
<dbReference type="Pfam" id="PF00496">
    <property type="entry name" value="SBP_bac_5"/>
    <property type="match status" value="1"/>
</dbReference>
<dbReference type="InterPro" id="IPR030678">
    <property type="entry name" value="Peptide/Ni-bd"/>
</dbReference>
<dbReference type="CDD" id="cd08504">
    <property type="entry name" value="PBP2_OppA"/>
    <property type="match status" value="1"/>
</dbReference>
<dbReference type="Proteomes" id="UP000738431">
    <property type="component" value="Chromosome"/>
</dbReference>
<evidence type="ECO:0000259" key="6">
    <source>
        <dbReference type="Pfam" id="PF00496"/>
    </source>
</evidence>
<dbReference type="SUPFAM" id="SSF53850">
    <property type="entry name" value="Periplasmic binding protein-like II"/>
    <property type="match status" value="1"/>
</dbReference>
<feature type="chain" id="PRO_5045584917" evidence="5">
    <location>
        <begin position="34"/>
        <end position="542"/>
    </location>
</feature>
<dbReference type="InterPro" id="IPR000914">
    <property type="entry name" value="SBP_5_dom"/>
</dbReference>
<evidence type="ECO:0000256" key="1">
    <source>
        <dbReference type="ARBA" id="ARBA00004196"/>
    </source>
</evidence>
<evidence type="ECO:0000313" key="8">
    <source>
        <dbReference type="Proteomes" id="UP000738431"/>
    </source>
</evidence>
<keyword evidence="3" id="KW-0813">Transport</keyword>
<evidence type="ECO:0000256" key="2">
    <source>
        <dbReference type="ARBA" id="ARBA00005695"/>
    </source>
</evidence>
<dbReference type="Gene3D" id="3.40.190.10">
    <property type="entry name" value="Periplasmic binding protein-like II"/>
    <property type="match status" value="1"/>
</dbReference>
<evidence type="ECO:0000313" key="7">
    <source>
        <dbReference type="EMBL" id="WRQ86450.1"/>
    </source>
</evidence>
<comment type="subcellular location">
    <subcellularLocation>
        <location evidence="1">Cell envelope</location>
    </subcellularLocation>
</comment>
<dbReference type="PANTHER" id="PTHR30290">
    <property type="entry name" value="PERIPLASMIC BINDING COMPONENT OF ABC TRANSPORTER"/>
    <property type="match status" value="1"/>
</dbReference>